<evidence type="ECO:0000313" key="4">
    <source>
        <dbReference type="Proteomes" id="UP000321393"/>
    </source>
</evidence>
<dbReference type="Proteomes" id="UP000321947">
    <property type="component" value="Unassembled WGS sequence"/>
</dbReference>
<proteinExistence type="predicted"/>
<dbReference type="EMBL" id="SSTE01008862">
    <property type="protein sequence ID" value="KAA0054097.1"/>
    <property type="molecule type" value="Genomic_DNA"/>
</dbReference>
<feature type="transmembrane region" description="Helical" evidence="1">
    <location>
        <begin position="20"/>
        <end position="42"/>
    </location>
</feature>
<accession>A0A5A7UHR0</accession>
<comment type="caution">
    <text evidence="2">The sequence shown here is derived from an EMBL/GenBank/DDBJ whole genome shotgun (WGS) entry which is preliminary data.</text>
</comment>
<evidence type="ECO:0000256" key="1">
    <source>
        <dbReference type="SAM" id="Phobius"/>
    </source>
</evidence>
<sequence length="208" mass="23062">MLPFGSILCSLISPHSTPHSQVLIFSSLIYLLNSFLCLSLLLNTKLAQSAPAPTNPNQLSVSNDVLEPTLDTPICHSTLMDVKNAFLNGTLSKKVYMKPSFGTFPPAHKVISDLQHYLGQHFEMKDIGSLNYFLGFEVSWLSDVRNKVLSLIPVLNQNIVLLLMLPQNSYSSLLIWVSLSRVSPFFIVTIIVSSKLLTTMSFMSVQST</sequence>
<organism evidence="2 4">
    <name type="scientific">Cucumis melo var. makuwa</name>
    <name type="common">Oriental melon</name>
    <dbReference type="NCBI Taxonomy" id="1194695"/>
    <lineage>
        <taxon>Eukaryota</taxon>
        <taxon>Viridiplantae</taxon>
        <taxon>Streptophyta</taxon>
        <taxon>Embryophyta</taxon>
        <taxon>Tracheophyta</taxon>
        <taxon>Spermatophyta</taxon>
        <taxon>Magnoliopsida</taxon>
        <taxon>eudicotyledons</taxon>
        <taxon>Gunneridae</taxon>
        <taxon>Pentapetalae</taxon>
        <taxon>rosids</taxon>
        <taxon>fabids</taxon>
        <taxon>Cucurbitales</taxon>
        <taxon>Cucurbitaceae</taxon>
        <taxon>Benincaseae</taxon>
        <taxon>Cucumis</taxon>
    </lineage>
</organism>
<evidence type="ECO:0000313" key="2">
    <source>
        <dbReference type="EMBL" id="KAA0054097.1"/>
    </source>
</evidence>
<keyword evidence="1" id="KW-1133">Transmembrane helix</keyword>
<keyword evidence="1" id="KW-0472">Membrane</keyword>
<dbReference type="EMBL" id="SSTD01001735">
    <property type="protein sequence ID" value="TYK29387.1"/>
    <property type="molecule type" value="Genomic_DNA"/>
</dbReference>
<gene>
    <name evidence="3" type="ORF">E5676_scaffold2277G00030</name>
    <name evidence="2" type="ORF">E6C27_scaffold131G00030</name>
</gene>
<protein>
    <submittedName>
        <fullName evidence="2 3">Mitochondrial protein</fullName>
    </submittedName>
</protein>
<evidence type="ECO:0000313" key="3">
    <source>
        <dbReference type="EMBL" id="TYK29387.1"/>
    </source>
</evidence>
<keyword evidence="1" id="KW-0812">Transmembrane</keyword>
<reference evidence="4 5" key="1">
    <citation type="submission" date="2019-08" db="EMBL/GenBank/DDBJ databases">
        <title>Draft genome sequences of two oriental melons (Cucumis melo L. var makuwa).</title>
        <authorList>
            <person name="Kwon S.-Y."/>
        </authorList>
    </citation>
    <scope>NUCLEOTIDE SEQUENCE [LARGE SCALE GENOMIC DNA]</scope>
    <source>
        <strain evidence="5">cv. Chang Bougi</strain>
        <strain evidence="4">cv. SW 3</strain>
        <tissue evidence="2">Leaf</tissue>
    </source>
</reference>
<dbReference type="Proteomes" id="UP000321393">
    <property type="component" value="Unassembled WGS sequence"/>
</dbReference>
<name>A0A5A7UHR0_CUCMM</name>
<feature type="transmembrane region" description="Helical" evidence="1">
    <location>
        <begin position="173"/>
        <end position="193"/>
    </location>
</feature>
<dbReference type="AlphaFoldDB" id="A0A5A7UHR0"/>
<evidence type="ECO:0000313" key="5">
    <source>
        <dbReference type="Proteomes" id="UP000321947"/>
    </source>
</evidence>